<dbReference type="InterPro" id="IPR015422">
    <property type="entry name" value="PyrdxlP-dep_Trfase_small"/>
</dbReference>
<accession>A0AAU7J984</accession>
<dbReference type="NCBIfam" id="TIGR01976">
    <property type="entry name" value="am_tr_V_VC1184"/>
    <property type="match status" value="1"/>
</dbReference>
<evidence type="ECO:0000256" key="1">
    <source>
        <dbReference type="ARBA" id="ARBA00022898"/>
    </source>
</evidence>
<gene>
    <name evidence="3" type="ORF">ABEG18_14410</name>
</gene>
<evidence type="ECO:0000313" key="3">
    <source>
        <dbReference type="EMBL" id="XBO36932.1"/>
    </source>
</evidence>
<organism evidence="3">
    <name type="scientific">Alsobacter sp. KACC 23698</name>
    <dbReference type="NCBI Taxonomy" id="3149229"/>
    <lineage>
        <taxon>Bacteria</taxon>
        <taxon>Pseudomonadati</taxon>
        <taxon>Pseudomonadota</taxon>
        <taxon>Alphaproteobacteria</taxon>
        <taxon>Hyphomicrobiales</taxon>
        <taxon>Alsobacteraceae</taxon>
        <taxon>Alsobacter</taxon>
    </lineage>
</organism>
<dbReference type="PANTHER" id="PTHR43586:SF21">
    <property type="entry name" value="PYRIDOXAL PHOSPHATE (PLP)-DEPENDENT ASPARTATE AMINOTRANSFERASE SUPERFAMILY"/>
    <property type="match status" value="1"/>
</dbReference>
<dbReference type="AlphaFoldDB" id="A0AAU7J984"/>
<dbReference type="Gene3D" id="3.40.640.10">
    <property type="entry name" value="Type I PLP-dependent aspartate aminotransferase-like (Major domain)"/>
    <property type="match status" value="1"/>
</dbReference>
<protein>
    <submittedName>
        <fullName evidence="3">Cysteine desulfurase-like protein</fullName>
    </submittedName>
</protein>
<proteinExistence type="predicted"/>
<dbReference type="InterPro" id="IPR011340">
    <property type="entry name" value="Cys_dSase-rel"/>
</dbReference>
<keyword evidence="1" id="KW-0663">Pyridoxal phosphate</keyword>
<dbReference type="Gene3D" id="3.90.1150.10">
    <property type="entry name" value="Aspartate Aminotransferase, domain 1"/>
    <property type="match status" value="1"/>
</dbReference>
<evidence type="ECO:0000259" key="2">
    <source>
        <dbReference type="Pfam" id="PF00266"/>
    </source>
</evidence>
<dbReference type="InterPro" id="IPR015424">
    <property type="entry name" value="PyrdxlP-dep_Trfase"/>
</dbReference>
<dbReference type="RefSeq" id="WP_406853751.1">
    <property type="nucleotide sequence ID" value="NZ_CP157484.1"/>
</dbReference>
<reference evidence="3" key="1">
    <citation type="submission" date="2024-05" db="EMBL/GenBank/DDBJ databases">
        <authorList>
            <person name="Kim S."/>
            <person name="Heo J."/>
            <person name="Choi H."/>
            <person name="Choi Y."/>
            <person name="Kwon S.-W."/>
            <person name="Kim Y."/>
        </authorList>
    </citation>
    <scope>NUCLEOTIDE SEQUENCE</scope>
    <source>
        <strain evidence="3">KACC 23698</strain>
    </source>
</reference>
<feature type="domain" description="Aminotransferase class V" evidence="2">
    <location>
        <begin position="29"/>
        <end position="402"/>
    </location>
</feature>
<dbReference type="InterPro" id="IPR015421">
    <property type="entry name" value="PyrdxlP-dep_Trfase_major"/>
</dbReference>
<dbReference type="PANTHER" id="PTHR43586">
    <property type="entry name" value="CYSTEINE DESULFURASE"/>
    <property type="match status" value="1"/>
</dbReference>
<dbReference type="InterPro" id="IPR000192">
    <property type="entry name" value="Aminotrans_V_dom"/>
</dbReference>
<dbReference type="EMBL" id="CP157484">
    <property type="protein sequence ID" value="XBO36932.1"/>
    <property type="molecule type" value="Genomic_DNA"/>
</dbReference>
<dbReference type="SUPFAM" id="SSF53383">
    <property type="entry name" value="PLP-dependent transferases"/>
    <property type="match status" value="1"/>
</dbReference>
<dbReference type="Pfam" id="PF00266">
    <property type="entry name" value="Aminotran_5"/>
    <property type="match status" value="1"/>
</dbReference>
<sequence length="411" mass="44759">MSPDTSPPTLDLDFVRSQFPALALGDWAYMDNAGGSLVLKGVADRISDYLLTTSVQHGASYEASVHATERLAQARARIATLIGAERADEVVLGPSTTQLMRNLCAAMASQFQAGDEVIVTDFDHESNIGPWLQLKERGVVFRTWAIDPGSFEIDLGQLDALLNARTKLVCVTHASNILGAINPIAEIAARVHAAGAQLCVDAVAYAPHRAVDVVASGADYYVFSFYKVYGPHFAVMWGRHEQLLELDGLYHWFYGKDKVPGKLEPGNTNYELAWGCVGIVDYLEKLGGGEGRPAVVRAFDAIARHEEALAERLLSWLRARNDIRIVGPRTSDRAVRAPTISFKATGRDSAEVVRAVDPHKVGIRFGDFHSRRLVENLGLAEGSGVIRASLVHYNTLDEVDRLIGALDQALA</sequence>
<name>A0AAU7J984_9HYPH</name>